<dbReference type="InterPro" id="IPR040134">
    <property type="entry name" value="PSMD12/CSN4"/>
</dbReference>
<dbReference type="InterPro" id="IPR000717">
    <property type="entry name" value="PCI_dom"/>
</dbReference>
<dbReference type="Pfam" id="PF01399">
    <property type="entry name" value="PCI"/>
    <property type="match status" value="1"/>
</dbReference>
<dbReference type="GO" id="GO:0008541">
    <property type="term" value="C:proteasome regulatory particle, lid subcomplex"/>
    <property type="evidence" value="ECO:0007669"/>
    <property type="project" value="TreeGrafter"/>
</dbReference>
<dbReference type="InterPro" id="IPR036390">
    <property type="entry name" value="WH_DNA-bd_sf"/>
</dbReference>
<dbReference type="FunFam" id="1.10.10.10:FF:000070">
    <property type="entry name" value="26S proteasome non-ATPase regulatory subunit 12"/>
    <property type="match status" value="1"/>
</dbReference>
<dbReference type="SMART" id="SM00088">
    <property type="entry name" value="PINT"/>
    <property type="match status" value="1"/>
</dbReference>
<evidence type="ECO:0000256" key="1">
    <source>
        <dbReference type="ARBA" id="ARBA00006397"/>
    </source>
</evidence>
<dbReference type="SUPFAM" id="SSF46785">
    <property type="entry name" value="Winged helix' DNA-binding domain"/>
    <property type="match status" value="1"/>
</dbReference>
<reference evidence="4" key="1">
    <citation type="submission" date="2014-01" db="EMBL/GenBank/DDBJ databases">
        <authorList>
            <person name="Aslett M."/>
        </authorList>
    </citation>
    <scope>NUCLEOTIDE SEQUENCE</scope>
</reference>
<dbReference type="AlphaFoldDB" id="A0A077ZKL5"/>
<dbReference type="PANTHER" id="PTHR10855">
    <property type="entry name" value="26S PROTEASOME NON-ATPASE REGULATORY SUBUNIT 12/COP9 SIGNALOSOME COMPLEX SUBUNIT 4"/>
    <property type="match status" value="1"/>
</dbReference>
<sequence>MDEGNVEAATFEGSEADISRLVKKCLEDAKKLEDEGRIAEALELMNTMEKKSRVIGDAKSNSLLQVAIVNACFNAGNMETLISSIEQLARKQGLIKEAVGNMIRACCSFVSKITKKDFKVKLIELLREITAGKTYAETERFQLTAMLSWIKEEEGNLEAAKSILLELDVSTCHNLSSGRKLALILRQLRLCIALGDFTRARIIEKNIPKNAFDNLSIDSQRMHIQYHELMIKLSHGEGGYLAVSKHYEEMSRIPVISNDIASHQMVFKLCISYALLAASNEEKKMLLRKISMNKLCDSLPEYSYLIELFLQPLLINWRKEILQPYGILLLVGTDHCPATGVFDPCTNLGRKHWETLKTRTAEHNILTIAAYYSQISMDRLAELIDIDTETAEDMLCQMTNSGELKGAKINRPEGYVKFKAKENPEELLTNLNNDVDQMSDLLDETVRLIIGEECNRTFLECYDNDDE</sequence>
<dbReference type="Pfam" id="PF22241">
    <property type="entry name" value="PSMD12-CSN4_N"/>
    <property type="match status" value="1"/>
</dbReference>
<proteinExistence type="inferred from homology"/>
<name>A0A077ZKL5_TRITR</name>
<dbReference type="PROSITE" id="PS50250">
    <property type="entry name" value="PCI"/>
    <property type="match status" value="1"/>
</dbReference>
<keyword evidence="2" id="KW-0647">Proteasome</keyword>
<dbReference type="InterPro" id="IPR054559">
    <property type="entry name" value="PSMD12-CSN4-like_N"/>
</dbReference>
<dbReference type="Gene3D" id="1.10.10.10">
    <property type="entry name" value="Winged helix-like DNA-binding domain superfamily/Winged helix DNA-binding domain"/>
    <property type="match status" value="1"/>
</dbReference>
<keyword evidence="5" id="KW-1185">Reference proteome</keyword>
<dbReference type="InterPro" id="IPR036388">
    <property type="entry name" value="WH-like_DNA-bd_sf"/>
</dbReference>
<feature type="domain" description="PCI" evidence="3">
    <location>
        <begin position="242"/>
        <end position="423"/>
    </location>
</feature>
<dbReference type="GO" id="GO:0005737">
    <property type="term" value="C:cytoplasm"/>
    <property type="evidence" value="ECO:0007669"/>
    <property type="project" value="TreeGrafter"/>
</dbReference>
<dbReference type="STRING" id="36087.A0A077ZKL5"/>
<dbReference type="GO" id="GO:0005634">
    <property type="term" value="C:nucleus"/>
    <property type="evidence" value="ECO:0007669"/>
    <property type="project" value="UniProtKB-ARBA"/>
</dbReference>
<protein>
    <submittedName>
        <fullName evidence="4">PCI domain containing protein</fullName>
    </submittedName>
</protein>
<comment type="similarity">
    <text evidence="1">Belongs to the proteasome subunit p55 family.</text>
</comment>
<organism evidence="4 5">
    <name type="scientific">Trichuris trichiura</name>
    <name type="common">Whipworm</name>
    <name type="synonym">Trichocephalus trichiurus</name>
    <dbReference type="NCBI Taxonomy" id="36087"/>
    <lineage>
        <taxon>Eukaryota</taxon>
        <taxon>Metazoa</taxon>
        <taxon>Ecdysozoa</taxon>
        <taxon>Nematoda</taxon>
        <taxon>Enoplea</taxon>
        <taxon>Dorylaimia</taxon>
        <taxon>Trichinellida</taxon>
        <taxon>Trichuridae</taxon>
        <taxon>Trichuris</taxon>
    </lineage>
</organism>
<dbReference type="OrthoDB" id="268763at2759"/>
<dbReference type="Proteomes" id="UP000030665">
    <property type="component" value="Unassembled WGS sequence"/>
</dbReference>
<reference evidence="4" key="2">
    <citation type="submission" date="2014-03" db="EMBL/GenBank/DDBJ databases">
        <title>The whipworm genome and dual-species transcriptomics of an intimate host-pathogen interaction.</title>
        <authorList>
            <person name="Foth B.J."/>
            <person name="Tsai I.J."/>
            <person name="Reid A.J."/>
            <person name="Bancroft A.J."/>
            <person name="Nichol S."/>
            <person name="Tracey A."/>
            <person name="Holroyd N."/>
            <person name="Cotton J.A."/>
            <person name="Stanley E.J."/>
            <person name="Zarowiecki M."/>
            <person name="Liu J.Z."/>
            <person name="Huckvale T."/>
            <person name="Cooper P.J."/>
            <person name="Grencis R.K."/>
            <person name="Berriman M."/>
        </authorList>
    </citation>
    <scope>NUCLEOTIDE SEQUENCE [LARGE SCALE GENOMIC DNA]</scope>
</reference>
<dbReference type="EMBL" id="HG806500">
    <property type="protein sequence ID" value="CDW59130.1"/>
    <property type="molecule type" value="Genomic_DNA"/>
</dbReference>
<dbReference type="PANTHER" id="PTHR10855:SF1">
    <property type="entry name" value="26S PROTEASOME NON-ATPASE REGULATORY SUBUNIT 12"/>
    <property type="match status" value="1"/>
</dbReference>
<evidence type="ECO:0000256" key="2">
    <source>
        <dbReference type="ARBA" id="ARBA00022942"/>
    </source>
</evidence>
<evidence type="ECO:0000259" key="3">
    <source>
        <dbReference type="PROSITE" id="PS50250"/>
    </source>
</evidence>
<evidence type="ECO:0000313" key="5">
    <source>
        <dbReference type="Proteomes" id="UP000030665"/>
    </source>
</evidence>
<evidence type="ECO:0000313" key="4">
    <source>
        <dbReference type="EMBL" id="CDW59130.1"/>
    </source>
</evidence>
<accession>A0A077ZKL5</accession>
<gene>
    <name evidence="4" type="ORF">TTRE_0000746001</name>
</gene>